<dbReference type="AlphaFoldDB" id="A0A285VMP9"/>
<dbReference type="InterPro" id="IPR011335">
    <property type="entry name" value="Restrct_endonuc-II-like"/>
</dbReference>
<gene>
    <name evidence="2" type="ORF">SAMN05421879_10412</name>
</gene>
<protein>
    <submittedName>
        <fullName evidence="2">Transcriptional regulator, AbiEi antitoxin, Type IV TA system</fullName>
    </submittedName>
</protein>
<reference evidence="3" key="1">
    <citation type="submission" date="2017-08" db="EMBL/GenBank/DDBJ databases">
        <authorList>
            <person name="Varghese N."/>
            <person name="Submissions S."/>
        </authorList>
    </citation>
    <scope>NUCLEOTIDE SEQUENCE [LARGE SCALE GENOMIC DNA]</scope>
    <source>
        <strain evidence="3">USBA17B2</strain>
    </source>
</reference>
<evidence type="ECO:0000313" key="2">
    <source>
        <dbReference type="EMBL" id="SOC54828.1"/>
    </source>
</evidence>
<evidence type="ECO:0000256" key="1">
    <source>
        <dbReference type="SAM" id="MobiDB-lite"/>
    </source>
</evidence>
<accession>A0A285VMP9</accession>
<dbReference type="EMBL" id="OBQK01000004">
    <property type="protein sequence ID" value="SOC54828.1"/>
    <property type="molecule type" value="Genomic_DNA"/>
</dbReference>
<keyword evidence="3" id="KW-1185">Reference proteome</keyword>
<evidence type="ECO:0000313" key="3">
    <source>
        <dbReference type="Proteomes" id="UP000219688"/>
    </source>
</evidence>
<name>A0A285VMP9_9MICO</name>
<feature type="region of interest" description="Disordered" evidence="1">
    <location>
        <begin position="77"/>
        <end position="105"/>
    </location>
</feature>
<dbReference type="Proteomes" id="UP000219688">
    <property type="component" value="Unassembled WGS sequence"/>
</dbReference>
<organism evidence="2 3">
    <name type="scientific">Ornithinimicrobium cerasi</name>
    <dbReference type="NCBI Taxonomy" id="2248773"/>
    <lineage>
        <taxon>Bacteria</taxon>
        <taxon>Bacillati</taxon>
        <taxon>Actinomycetota</taxon>
        <taxon>Actinomycetes</taxon>
        <taxon>Micrococcales</taxon>
        <taxon>Ornithinimicrobiaceae</taxon>
        <taxon>Ornithinimicrobium</taxon>
    </lineage>
</organism>
<feature type="compositionally biased region" description="Polar residues" evidence="1">
    <location>
        <begin position="95"/>
        <end position="105"/>
    </location>
</feature>
<dbReference type="Gene3D" id="3.40.960.10">
    <property type="entry name" value="VSR Endonuclease"/>
    <property type="match status" value="1"/>
</dbReference>
<dbReference type="SUPFAM" id="SSF52980">
    <property type="entry name" value="Restriction endonuclease-like"/>
    <property type="match status" value="1"/>
</dbReference>
<sequence length="296" mass="33526">MPFTHRQAGAMGITRRELQSRAYRKLLRGIYIRAEAPVGPYEETRAALLAASDGAFASHHTAARLWGGIVPHSARAHVSVPRGRPRSPREDLAVHSSSRTPTSFRGQAVTTPLDTFLDCATALDLLDLVILGDSLVRKRRITTAELLEGCRRATGRGARRARTAAALVREGVDSAMETRARLLRVLSGLPELETDIRFYDERGRLRRRLDAGDRKTRTAVEYDGRQHVAREEQWESDIGRREEFEDEAWRIVVLTSKDIYRTPGETVERLRRILRARGMTIGPARDDWRRYFPGHP</sequence>
<proteinExistence type="predicted"/>